<proteinExistence type="evidence at transcript level"/>
<protein>
    <submittedName>
        <fullName evidence="1">Uncharacterized protein</fullName>
    </submittedName>
</protein>
<organism evidence="1">
    <name type="scientific">Lotus japonicus</name>
    <name type="common">Lotus corniculatus var. japonicus</name>
    <dbReference type="NCBI Taxonomy" id="34305"/>
    <lineage>
        <taxon>Eukaryota</taxon>
        <taxon>Viridiplantae</taxon>
        <taxon>Streptophyta</taxon>
        <taxon>Embryophyta</taxon>
        <taxon>Tracheophyta</taxon>
        <taxon>Spermatophyta</taxon>
        <taxon>Magnoliopsida</taxon>
        <taxon>eudicotyledons</taxon>
        <taxon>Gunneridae</taxon>
        <taxon>Pentapetalae</taxon>
        <taxon>rosids</taxon>
        <taxon>fabids</taxon>
        <taxon>Fabales</taxon>
        <taxon>Fabaceae</taxon>
        <taxon>Papilionoideae</taxon>
        <taxon>50 kb inversion clade</taxon>
        <taxon>NPAAA clade</taxon>
        <taxon>Hologalegina</taxon>
        <taxon>robinioid clade</taxon>
        <taxon>Loteae</taxon>
        <taxon>Lotus</taxon>
    </lineage>
</organism>
<dbReference type="EMBL" id="BT149292">
    <property type="protein sequence ID" value="AFK49086.1"/>
    <property type="molecule type" value="mRNA"/>
</dbReference>
<accession>I3T994</accession>
<evidence type="ECO:0000313" key="1">
    <source>
        <dbReference type="EMBL" id="AFK49086.1"/>
    </source>
</evidence>
<sequence length="74" mass="7999">MSPYPIRAIPCKISASARTWLAASEGWTLSQNTHCVALEQVPIDFGLHNKDVVSTVPVPQQPLLASAKPKFEGV</sequence>
<reference evidence="1" key="1">
    <citation type="submission" date="2012-05" db="EMBL/GenBank/DDBJ databases">
        <authorList>
            <person name="Krishnakumar V."/>
            <person name="Cheung F."/>
            <person name="Xiao Y."/>
            <person name="Chan A."/>
            <person name="Moskal W.A."/>
            <person name="Town C.D."/>
        </authorList>
    </citation>
    <scope>NUCLEOTIDE SEQUENCE</scope>
</reference>
<dbReference type="AlphaFoldDB" id="I3T994"/>
<name>I3T994_LOTJA</name>